<dbReference type="Pfam" id="PF01943">
    <property type="entry name" value="Polysacc_synt"/>
    <property type="match status" value="1"/>
</dbReference>
<keyword evidence="3 5" id="KW-1133">Transmembrane helix</keyword>
<dbReference type="InterPro" id="IPR002797">
    <property type="entry name" value="Polysacc_synth"/>
</dbReference>
<proteinExistence type="predicted"/>
<name>A0A0E3QHB2_METBA</name>
<feature type="transmembrane region" description="Helical" evidence="5">
    <location>
        <begin position="327"/>
        <end position="346"/>
    </location>
</feature>
<dbReference type="KEGG" id="mbw:MSBRW_0761"/>
<dbReference type="PANTHER" id="PTHR43424:SF1">
    <property type="entry name" value="LOCUS PUTATIVE PROTEIN 1-RELATED"/>
    <property type="match status" value="1"/>
</dbReference>
<reference evidence="6 7" key="1">
    <citation type="submission" date="2014-07" db="EMBL/GenBank/DDBJ databases">
        <title>Methanogenic archaea and the global carbon cycle.</title>
        <authorList>
            <person name="Henriksen J.R."/>
            <person name="Luke J."/>
            <person name="Reinhart S."/>
            <person name="Benedict M.N."/>
            <person name="Youngblut N.D."/>
            <person name="Metcalf M.E."/>
            <person name="Whitaker R.J."/>
            <person name="Metcalf W.W."/>
        </authorList>
    </citation>
    <scope>NUCLEOTIDE SEQUENCE [LARGE SCALE GENOMIC DNA]</scope>
    <source>
        <strain evidence="6 7">Wiesmoor</strain>
    </source>
</reference>
<evidence type="ECO:0000256" key="1">
    <source>
        <dbReference type="ARBA" id="ARBA00004141"/>
    </source>
</evidence>
<comment type="subcellular location">
    <subcellularLocation>
        <location evidence="1">Membrane</location>
        <topology evidence="1">Multi-pass membrane protein</topology>
    </subcellularLocation>
</comment>
<dbReference type="PANTHER" id="PTHR43424">
    <property type="entry name" value="LOCUS PUTATIVE PROTEIN 1-RELATED"/>
    <property type="match status" value="1"/>
</dbReference>
<dbReference type="EMBL" id="CP009526">
    <property type="protein sequence ID" value="AKB50014.1"/>
    <property type="molecule type" value="Genomic_DNA"/>
</dbReference>
<feature type="transmembrane region" description="Helical" evidence="5">
    <location>
        <begin position="43"/>
        <end position="62"/>
    </location>
</feature>
<feature type="transmembrane region" description="Helical" evidence="5">
    <location>
        <begin position="218"/>
        <end position="239"/>
    </location>
</feature>
<evidence type="ECO:0000256" key="2">
    <source>
        <dbReference type="ARBA" id="ARBA00022692"/>
    </source>
</evidence>
<dbReference type="PATRIC" id="fig|1434109.4.peg.932"/>
<feature type="transmembrane region" description="Helical" evidence="5">
    <location>
        <begin position="441"/>
        <end position="459"/>
    </location>
</feature>
<dbReference type="InterPro" id="IPR052556">
    <property type="entry name" value="PolySynth_Transporter"/>
</dbReference>
<dbReference type="GO" id="GO:0016020">
    <property type="term" value="C:membrane"/>
    <property type="evidence" value="ECO:0007669"/>
    <property type="project" value="UniProtKB-SubCell"/>
</dbReference>
<feature type="transmembrane region" description="Helical" evidence="5">
    <location>
        <begin position="83"/>
        <end position="103"/>
    </location>
</feature>
<dbReference type="CDD" id="cd13128">
    <property type="entry name" value="MATE_Wzx_like"/>
    <property type="match status" value="1"/>
</dbReference>
<accession>A0A0E3QHB2</accession>
<keyword evidence="2 5" id="KW-0812">Transmembrane</keyword>
<dbReference type="Proteomes" id="UP000033038">
    <property type="component" value="Chromosome"/>
</dbReference>
<organism evidence="6 7">
    <name type="scientific">Methanosarcina barkeri str. Wiesmoor</name>
    <dbReference type="NCBI Taxonomy" id="1434109"/>
    <lineage>
        <taxon>Archaea</taxon>
        <taxon>Methanobacteriati</taxon>
        <taxon>Methanobacteriota</taxon>
        <taxon>Stenosarchaea group</taxon>
        <taxon>Methanomicrobia</taxon>
        <taxon>Methanosarcinales</taxon>
        <taxon>Methanosarcinaceae</taxon>
        <taxon>Methanosarcina</taxon>
    </lineage>
</organism>
<feature type="transmembrane region" description="Helical" evidence="5">
    <location>
        <begin position="251"/>
        <end position="273"/>
    </location>
</feature>
<feature type="transmembrane region" description="Helical" evidence="5">
    <location>
        <begin position="147"/>
        <end position="165"/>
    </location>
</feature>
<evidence type="ECO:0000313" key="6">
    <source>
        <dbReference type="EMBL" id="AKB50014.1"/>
    </source>
</evidence>
<dbReference type="GeneID" id="24822192"/>
<feature type="transmembrane region" description="Helical" evidence="5">
    <location>
        <begin position="12"/>
        <end position="31"/>
    </location>
</feature>
<evidence type="ECO:0000313" key="7">
    <source>
        <dbReference type="Proteomes" id="UP000033038"/>
    </source>
</evidence>
<dbReference type="RefSeq" id="WP_011305273.1">
    <property type="nucleotide sequence ID" value="NZ_CP009526.1"/>
</dbReference>
<evidence type="ECO:0000256" key="3">
    <source>
        <dbReference type="ARBA" id="ARBA00022989"/>
    </source>
</evidence>
<feature type="transmembrane region" description="Helical" evidence="5">
    <location>
        <begin position="115"/>
        <end position="135"/>
    </location>
</feature>
<keyword evidence="4 5" id="KW-0472">Membrane</keyword>
<feature type="transmembrane region" description="Helical" evidence="5">
    <location>
        <begin position="358"/>
        <end position="377"/>
    </location>
</feature>
<evidence type="ECO:0000256" key="4">
    <source>
        <dbReference type="ARBA" id="ARBA00023136"/>
    </source>
</evidence>
<protein>
    <submittedName>
        <fullName evidence="6">Membrane protein involved in the export of O-antigen, teichoic acid lipoteichoic acids</fullName>
    </submittedName>
</protein>
<feature type="transmembrane region" description="Helical" evidence="5">
    <location>
        <begin position="383"/>
        <end position="402"/>
    </location>
</feature>
<feature type="transmembrane region" description="Helical" evidence="5">
    <location>
        <begin position="414"/>
        <end position="435"/>
    </location>
</feature>
<sequence>MTTVKKIARNNLFLFSGQVISLALGLFYFAYMAGYLGAKNFGILNTAISLTLIIGLLGDLGLSSLMTREVSRNQSLAPKYLGNILLVKVLLAVVTFAVVVVVANTLGYSEQSIKVIYIIMLSTIATNFTQVFTSIFQAFERFEFQSFGVILNSILMTVGIIFSVYQKLDLIYFALVYFIVNSIILLYSFFICLRKLTFLDFNIDWAFLKQIISESLPFWLNSVFVLIYFKIDMVMLSIINGDIAVGLYSAPYRLIDALSFIPVVLMSTMYPVFSKFYVSSKESLEFAFKKSFKFLTIIAIPIGIGTTILAERIILLIYRDVQYSPSAVALQILIWASVLSFINYAPSTYFSSTNRQRALMIFTFIGAVLNICLNFILIPRFSYNGAAIATVCSELAVGILMISNIHEVQNLSALLTGVILKSLVAGAFMGLFLLIFHNFTLILLILFAAIIYFVVLYIVNGFEKEEINLFNQVFGR</sequence>
<evidence type="ECO:0000256" key="5">
    <source>
        <dbReference type="SAM" id="Phobius"/>
    </source>
</evidence>
<gene>
    <name evidence="6" type="ORF">MSBRW_0761</name>
</gene>
<feature type="transmembrane region" description="Helical" evidence="5">
    <location>
        <begin position="294"/>
        <end position="315"/>
    </location>
</feature>
<dbReference type="AlphaFoldDB" id="A0A0E3QHB2"/>
<feature type="transmembrane region" description="Helical" evidence="5">
    <location>
        <begin position="171"/>
        <end position="193"/>
    </location>
</feature>
<dbReference type="HOGENOM" id="CLU_022017_6_2_2"/>